<proteinExistence type="predicted"/>
<reference evidence="3 4" key="1">
    <citation type="submission" date="2019-09" db="EMBL/GenBank/DDBJ databases">
        <title>A chromosome-level genome assembly of the Chinese tupelo Nyssa sinensis.</title>
        <authorList>
            <person name="Yang X."/>
            <person name="Kang M."/>
            <person name="Yang Y."/>
            <person name="Xiong H."/>
            <person name="Wang M."/>
            <person name="Zhang Z."/>
            <person name="Wang Z."/>
            <person name="Wu H."/>
            <person name="Ma T."/>
            <person name="Liu J."/>
            <person name="Xi Z."/>
        </authorList>
    </citation>
    <scope>NUCLEOTIDE SEQUENCE [LARGE SCALE GENOMIC DNA]</scope>
    <source>
        <strain evidence="3">J267</strain>
        <tissue evidence="3">Leaf</tissue>
    </source>
</reference>
<dbReference type="Pfam" id="PF23247">
    <property type="entry name" value="LRR_RPS2"/>
    <property type="match status" value="1"/>
</dbReference>
<name>A0A5J4ZH40_9ASTE</name>
<evidence type="ECO:0000313" key="4">
    <source>
        <dbReference type="Proteomes" id="UP000325577"/>
    </source>
</evidence>
<gene>
    <name evidence="3" type="ORF">F0562_015369</name>
</gene>
<feature type="domain" description="Disease resistance protein At4g27190-like leucine-rich repeats" evidence="2">
    <location>
        <begin position="127"/>
        <end position="204"/>
    </location>
</feature>
<dbReference type="InterPro" id="IPR050905">
    <property type="entry name" value="Plant_NBS-LRR"/>
</dbReference>
<dbReference type="OrthoDB" id="1746449at2759"/>
<dbReference type="Proteomes" id="UP000325577">
    <property type="component" value="Linkage Group LG7"/>
</dbReference>
<dbReference type="AlphaFoldDB" id="A0A5J4ZH40"/>
<evidence type="ECO:0000256" key="1">
    <source>
        <dbReference type="ARBA" id="ARBA00022821"/>
    </source>
</evidence>
<protein>
    <recommendedName>
        <fullName evidence="2">Disease resistance protein At4g27190-like leucine-rich repeats domain-containing protein</fullName>
    </recommendedName>
</protein>
<keyword evidence="4" id="KW-1185">Reference proteome</keyword>
<accession>A0A5J4ZH40</accession>
<dbReference type="EMBL" id="CM018050">
    <property type="protein sequence ID" value="KAA8517895.1"/>
    <property type="molecule type" value="Genomic_DNA"/>
</dbReference>
<evidence type="ECO:0000313" key="3">
    <source>
        <dbReference type="EMBL" id="KAA8517895.1"/>
    </source>
</evidence>
<evidence type="ECO:0000259" key="2">
    <source>
        <dbReference type="Pfam" id="PF23247"/>
    </source>
</evidence>
<dbReference type="PANTHER" id="PTHR33463">
    <property type="entry name" value="NB-ARC DOMAIN-CONTAINING PROTEIN-RELATED"/>
    <property type="match status" value="1"/>
</dbReference>
<organism evidence="3 4">
    <name type="scientific">Nyssa sinensis</name>
    <dbReference type="NCBI Taxonomy" id="561372"/>
    <lineage>
        <taxon>Eukaryota</taxon>
        <taxon>Viridiplantae</taxon>
        <taxon>Streptophyta</taxon>
        <taxon>Embryophyta</taxon>
        <taxon>Tracheophyta</taxon>
        <taxon>Spermatophyta</taxon>
        <taxon>Magnoliopsida</taxon>
        <taxon>eudicotyledons</taxon>
        <taxon>Gunneridae</taxon>
        <taxon>Pentapetalae</taxon>
        <taxon>asterids</taxon>
        <taxon>Cornales</taxon>
        <taxon>Nyssaceae</taxon>
        <taxon>Nyssa</taxon>
    </lineage>
</organism>
<keyword evidence="1" id="KW-0611">Plant defense</keyword>
<dbReference type="Gene3D" id="3.80.10.10">
    <property type="entry name" value="Ribonuclease Inhibitor"/>
    <property type="match status" value="1"/>
</dbReference>
<dbReference type="PANTHER" id="PTHR33463:SF136">
    <property type="entry name" value="NB-ARC DOMAIN-CONTAINING PROTEIN"/>
    <property type="match status" value="1"/>
</dbReference>
<sequence length="244" mass="27539">MGRCEMTSEIVTGDNRLGENAVDIIEFPQLSFLRLNNLPNLASFFPKVVHMASECPRNDNLKEIDGGSGEILTDDNLHTPMQPLFNDKVAYPSLEILEHCQLSNINEIWGRQLPSGFCKLRLTALQSKSLVNLQKLKIDDCLIMEEVVGWEEGEEQEKSFFPQLSQLELMNLPKLRSFLHVIYALEWPLLESVAVYDCPELKTLSVGSLSTPKLKGVKVATKEPLAWMGDLNNTIQHLDKGKMK</sequence>
<dbReference type="InterPro" id="IPR057135">
    <property type="entry name" value="At4g27190-like_LRR"/>
</dbReference>
<dbReference type="InterPro" id="IPR032675">
    <property type="entry name" value="LRR_dom_sf"/>
</dbReference>